<feature type="domain" description="TNase-like" evidence="1">
    <location>
        <begin position="98"/>
        <end position="235"/>
    </location>
</feature>
<dbReference type="CDD" id="cd00175">
    <property type="entry name" value="SNc"/>
    <property type="match status" value="1"/>
</dbReference>
<evidence type="ECO:0000313" key="2">
    <source>
        <dbReference type="EMBL" id="CAK8696606.1"/>
    </source>
</evidence>
<dbReference type="Pfam" id="PF00565">
    <property type="entry name" value="SNase"/>
    <property type="match status" value="2"/>
</dbReference>
<dbReference type="PROSITE" id="PS50830">
    <property type="entry name" value="TNASE_3"/>
    <property type="match status" value="2"/>
</dbReference>
<dbReference type="SUPFAM" id="SSF50199">
    <property type="entry name" value="Staphylococcal nuclease"/>
    <property type="match status" value="3"/>
</dbReference>
<evidence type="ECO:0000259" key="1">
    <source>
        <dbReference type="PROSITE" id="PS50830"/>
    </source>
</evidence>
<dbReference type="PANTHER" id="PTHR12302">
    <property type="entry name" value="EBNA2 BINDING PROTEIN P100"/>
    <property type="match status" value="1"/>
</dbReference>
<dbReference type="Gene3D" id="2.40.50.90">
    <property type="match status" value="4"/>
</dbReference>
<comment type="caution">
    <text evidence="2">The sequence shown here is derived from an EMBL/GenBank/DDBJ whole genome shotgun (WGS) entry which is preliminary data.</text>
</comment>
<dbReference type="Proteomes" id="UP001642483">
    <property type="component" value="Unassembled WGS sequence"/>
</dbReference>
<evidence type="ECO:0000313" key="3">
    <source>
        <dbReference type="Proteomes" id="UP001642483"/>
    </source>
</evidence>
<name>A0ABP0GXZ1_CLALP</name>
<dbReference type="InterPro" id="IPR016071">
    <property type="entry name" value="Staphylococal_nuclease_OB-fold"/>
</dbReference>
<dbReference type="EMBL" id="CAWYQH010000163">
    <property type="protein sequence ID" value="CAK8696606.1"/>
    <property type="molecule type" value="Genomic_DNA"/>
</dbReference>
<feature type="domain" description="TNase-like" evidence="1">
    <location>
        <begin position="248"/>
        <end position="423"/>
    </location>
</feature>
<sequence>MCEGVKLKFNSLQFGSSSSINSNGLNLVEMQVMEGLVDVRKVNVRSDNVEHAKLITLEDQAKVAGKGKWVEPRPDHAIRDVSWTIDNVRNFVDSFHGQPVPAVIEFVRDGSTMRASLANDHFVTFMLSGVKCPTRKRDTEDQSKESMEPFAAEAKFFVESRLLHRDVKIILEGVSNQNLMLATVLHPNGNITEMLLQEGFARCVDWSITSYTQGPEKLRALEKKAKERKVRIWKDYVPKNQEICPSEKEFSGKVIQIVNADAIAVKTVSGDVRTIHLSSVRPPRFEDVTFKKEKDATSDGKSTGKSLEDQIVKKERSRPLYDVPYMFEAREFLRKKLIGKKVNLTVDYLKEASAAEGTKPAFPERTCATVRCAGINIAEALVSKGLVKVVRHRQDDDARSSSYDVLLAAEQRAIKTGKGVNSKKEPPIHRVADVSGDVAKARQFLPFLQRAGRSEAVVEYVFGGSRLKLYIPRETCLITFLLAGIECPRGTRNGALGLIPGDPYADDALALTKENCMHREVEYLYIN</sequence>
<reference evidence="2 3" key="1">
    <citation type="submission" date="2024-02" db="EMBL/GenBank/DDBJ databases">
        <authorList>
            <person name="Daric V."/>
            <person name="Darras S."/>
        </authorList>
    </citation>
    <scope>NUCLEOTIDE SEQUENCE [LARGE SCALE GENOMIC DNA]</scope>
</reference>
<keyword evidence="3" id="KW-1185">Reference proteome</keyword>
<proteinExistence type="predicted"/>
<organism evidence="2 3">
    <name type="scientific">Clavelina lepadiformis</name>
    <name type="common">Light-bulb sea squirt</name>
    <name type="synonym">Ascidia lepadiformis</name>
    <dbReference type="NCBI Taxonomy" id="159417"/>
    <lineage>
        <taxon>Eukaryota</taxon>
        <taxon>Metazoa</taxon>
        <taxon>Chordata</taxon>
        <taxon>Tunicata</taxon>
        <taxon>Ascidiacea</taxon>
        <taxon>Aplousobranchia</taxon>
        <taxon>Clavelinidae</taxon>
        <taxon>Clavelina</taxon>
    </lineage>
</organism>
<protein>
    <recommendedName>
        <fullName evidence="1">TNase-like domain-containing protein</fullName>
    </recommendedName>
</protein>
<gene>
    <name evidence="2" type="ORF">CVLEPA_LOCUS29762</name>
</gene>
<dbReference type="InterPro" id="IPR035437">
    <property type="entry name" value="SNase_OB-fold_sf"/>
</dbReference>
<accession>A0ABP0GXZ1</accession>
<dbReference type="SMART" id="SM00318">
    <property type="entry name" value="SNc"/>
    <property type="match status" value="2"/>
</dbReference>
<dbReference type="PANTHER" id="PTHR12302:SF2">
    <property type="entry name" value="STAPHYLOCOCCAL NUCLEASE DOMAIN-CONTAINING PROTEIN 1"/>
    <property type="match status" value="1"/>
</dbReference>